<dbReference type="InterPro" id="IPR009061">
    <property type="entry name" value="DNA-bd_dom_put_sf"/>
</dbReference>
<accession>A0A4P6V0U1</accession>
<reference evidence="2 3" key="1">
    <citation type="journal article" date="2017" name="Int. J. Syst. Evol. Microbiol.">
        <title>Roseitalea porphyridii gen. nov., sp. nov., isolated from a red alga, and reclassification of Hoeflea suaedae Chung et al. 2013 as Pseudohoeflea suaedae gen. nov., comb. nov.</title>
        <authorList>
            <person name="Hyeon J.W."/>
            <person name="Jeong S.E."/>
            <person name="Baek K."/>
            <person name="Jeon C.O."/>
        </authorList>
    </citation>
    <scope>NUCLEOTIDE SEQUENCE [LARGE SCALE GENOMIC DNA]</scope>
    <source>
        <strain evidence="2 3">MA7-20</strain>
    </source>
</reference>
<dbReference type="RefSeq" id="WP_131615848.1">
    <property type="nucleotide sequence ID" value="NZ_CP036532.1"/>
</dbReference>
<evidence type="ECO:0000259" key="1">
    <source>
        <dbReference type="Pfam" id="PF12728"/>
    </source>
</evidence>
<dbReference type="AlphaFoldDB" id="A0A4P6V0U1"/>
<evidence type="ECO:0000313" key="2">
    <source>
        <dbReference type="EMBL" id="QBK30146.1"/>
    </source>
</evidence>
<protein>
    <submittedName>
        <fullName evidence="2">DNA-binding protein</fullName>
    </submittedName>
</protein>
<dbReference type="GeneID" id="90766797"/>
<dbReference type="GO" id="GO:0003677">
    <property type="term" value="F:DNA binding"/>
    <property type="evidence" value="ECO:0007669"/>
    <property type="project" value="UniProtKB-KW"/>
</dbReference>
<dbReference type="KEGG" id="rpod:E0E05_05760"/>
<dbReference type="Pfam" id="PF12728">
    <property type="entry name" value="HTH_17"/>
    <property type="match status" value="1"/>
</dbReference>
<keyword evidence="3" id="KW-1185">Reference proteome</keyword>
<proteinExistence type="predicted"/>
<dbReference type="Proteomes" id="UP000293719">
    <property type="component" value="Chromosome"/>
</dbReference>
<sequence>MTDNQRYLRAKEAARYLGVSNSVLAKMRMRGDGPPYRKFGSRVVLYVRSELDDWLENDCKAPTENA</sequence>
<feature type="domain" description="Helix-turn-helix" evidence="1">
    <location>
        <begin position="7"/>
        <end position="57"/>
    </location>
</feature>
<dbReference type="OrthoDB" id="9806994at2"/>
<evidence type="ECO:0000313" key="3">
    <source>
        <dbReference type="Proteomes" id="UP000293719"/>
    </source>
</evidence>
<name>A0A4P6V0U1_9HYPH</name>
<keyword evidence="2" id="KW-0238">DNA-binding</keyword>
<organism evidence="2 3">
    <name type="scientific">Roseitalea porphyridii</name>
    <dbReference type="NCBI Taxonomy" id="1852022"/>
    <lineage>
        <taxon>Bacteria</taxon>
        <taxon>Pseudomonadati</taxon>
        <taxon>Pseudomonadota</taxon>
        <taxon>Alphaproteobacteria</taxon>
        <taxon>Hyphomicrobiales</taxon>
        <taxon>Ahrensiaceae</taxon>
        <taxon>Roseitalea</taxon>
    </lineage>
</organism>
<dbReference type="SUPFAM" id="SSF46955">
    <property type="entry name" value="Putative DNA-binding domain"/>
    <property type="match status" value="1"/>
</dbReference>
<dbReference type="EMBL" id="CP036532">
    <property type="protein sequence ID" value="QBK30146.1"/>
    <property type="molecule type" value="Genomic_DNA"/>
</dbReference>
<gene>
    <name evidence="2" type="ORF">E0E05_05760</name>
</gene>
<dbReference type="InterPro" id="IPR041657">
    <property type="entry name" value="HTH_17"/>
</dbReference>